<dbReference type="InterPro" id="IPR038664">
    <property type="entry name" value="Gar1/Naf1_Cbf5-bd_sf"/>
</dbReference>
<dbReference type="Proteomes" id="UP000663861">
    <property type="component" value="Unassembled WGS sequence"/>
</dbReference>
<dbReference type="GO" id="GO:0000493">
    <property type="term" value="P:box H/ACA snoRNP assembly"/>
    <property type="evidence" value="ECO:0007669"/>
    <property type="project" value="InterPro"/>
</dbReference>
<feature type="compositionally biased region" description="Basic residues" evidence="9">
    <location>
        <begin position="405"/>
        <end position="415"/>
    </location>
</feature>
<comment type="caution">
    <text evidence="10">The sequence shown here is derived from an EMBL/GenBank/DDBJ whole genome shotgun (WGS) entry which is preliminary data.</text>
</comment>
<evidence type="ECO:0000256" key="7">
    <source>
        <dbReference type="ARBA" id="ARBA00022884"/>
    </source>
</evidence>
<evidence type="ECO:0000313" key="10">
    <source>
        <dbReference type="EMBL" id="CAE6448213.1"/>
    </source>
</evidence>
<feature type="compositionally biased region" description="Polar residues" evidence="9">
    <location>
        <begin position="530"/>
        <end position="545"/>
    </location>
</feature>
<keyword evidence="4" id="KW-0690">Ribosome biogenesis</keyword>
<feature type="region of interest" description="Disordered" evidence="9">
    <location>
        <begin position="523"/>
        <end position="545"/>
    </location>
</feature>
<evidence type="ECO:0000256" key="8">
    <source>
        <dbReference type="ARBA" id="ARBA00023242"/>
    </source>
</evidence>
<dbReference type="GO" id="GO:0005732">
    <property type="term" value="C:sno(s)RNA-containing ribonucleoprotein complex"/>
    <property type="evidence" value="ECO:0007669"/>
    <property type="project" value="InterPro"/>
</dbReference>
<evidence type="ECO:0000256" key="5">
    <source>
        <dbReference type="ARBA" id="ARBA00022552"/>
    </source>
</evidence>
<proteinExistence type="inferred from homology"/>
<evidence type="ECO:0000256" key="9">
    <source>
        <dbReference type="SAM" id="MobiDB-lite"/>
    </source>
</evidence>
<dbReference type="InterPro" id="IPR040309">
    <property type="entry name" value="Naf1"/>
</dbReference>
<dbReference type="InterPro" id="IPR009000">
    <property type="entry name" value="Transl_B-barrel_sf"/>
</dbReference>
<evidence type="ECO:0000256" key="6">
    <source>
        <dbReference type="ARBA" id="ARBA00022553"/>
    </source>
</evidence>
<feature type="compositionally biased region" description="Basic residues" evidence="9">
    <location>
        <begin position="379"/>
        <end position="389"/>
    </location>
</feature>
<dbReference type="Gene3D" id="2.40.10.230">
    <property type="entry name" value="Probable tRNA pseudouridine synthase domain"/>
    <property type="match status" value="1"/>
</dbReference>
<gene>
    <name evidence="10" type="ORF">RDB_LOCUS51024</name>
</gene>
<feature type="compositionally biased region" description="Basic and acidic residues" evidence="9">
    <location>
        <begin position="395"/>
        <end position="404"/>
    </location>
</feature>
<dbReference type="GO" id="GO:0003723">
    <property type="term" value="F:RNA binding"/>
    <property type="evidence" value="ECO:0007669"/>
    <property type="project" value="UniProtKB-KW"/>
</dbReference>
<keyword evidence="8" id="KW-0539">Nucleus</keyword>
<dbReference type="SUPFAM" id="SSF50447">
    <property type="entry name" value="Translation proteins"/>
    <property type="match status" value="1"/>
</dbReference>
<dbReference type="PANTHER" id="PTHR31633:SF1">
    <property type="entry name" value="H_ACA RIBONUCLEOPROTEIN COMPLEX NON-CORE SUBUNIT NAF1"/>
    <property type="match status" value="1"/>
</dbReference>
<dbReference type="InterPro" id="IPR007504">
    <property type="entry name" value="H/ACA_rnp_Gar1/Naf1"/>
</dbReference>
<name>A0A8H3B606_9AGAM</name>
<dbReference type="Pfam" id="PF04410">
    <property type="entry name" value="Gar1"/>
    <property type="match status" value="1"/>
</dbReference>
<evidence type="ECO:0000256" key="4">
    <source>
        <dbReference type="ARBA" id="ARBA00022517"/>
    </source>
</evidence>
<keyword evidence="7" id="KW-0694">RNA-binding</keyword>
<accession>A0A8H3B606</accession>
<feature type="compositionally biased region" description="Polar residues" evidence="9">
    <location>
        <begin position="359"/>
        <end position="369"/>
    </location>
</feature>
<feature type="region of interest" description="Disordered" evidence="9">
    <location>
        <begin position="264"/>
        <end position="435"/>
    </location>
</feature>
<protein>
    <recommendedName>
        <fullName evidence="3">H/ACA ribonucleoprotein complex non-core subunit NAF1</fullName>
    </recommendedName>
</protein>
<feature type="compositionally biased region" description="Acidic residues" evidence="9">
    <location>
        <begin position="265"/>
        <end position="279"/>
    </location>
</feature>
<feature type="region of interest" description="Disordered" evidence="9">
    <location>
        <begin position="22"/>
        <end position="131"/>
    </location>
</feature>
<keyword evidence="6" id="KW-0597">Phosphoprotein</keyword>
<evidence type="ECO:0000256" key="1">
    <source>
        <dbReference type="ARBA" id="ARBA00004123"/>
    </source>
</evidence>
<dbReference type="EMBL" id="CAJMWY010000814">
    <property type="protein sequence ID" value="CAE6448213.1"/>
    <property type="molecule type" value="Genomic_DNA"/>
</dbReference>
<keyword evidence="5" id="KW-0698">rRNA processing</keyword>
<reference evidence="10" key="1">
    <citation type="submission" date="2021-01" db="EMBL/GenBank/DDBJ databases">
        <authorList>
            <person name="Kaushik A."/>
        </authorList>
    </citation>
    <scope>NUCLEOTIDE SEQUENCE</scope>
    <source>
        <strain evidence="10">AG4-RS23</strain>
    </source>
</reference>
<organism evidence="10 11">
    <name type="scientific">Rhizoctonia solani</name>
    <dbReference type="NCBI Taxonomy" id="456999"/>
    <lineage>
        <taxon>Eukaryota</taxon>
        <taxon>Fungi</taxon>
        <taxon>Dikarya</taxon>
        <taxon>Basidiomycota</taxon>
        <taxon>Agaricomycotina</taxon>
        <taxon>Agaricomycetes</taxon>
        <taxon>Cantharellales</taxon>
        <taxon>Ceratobasidiaceae</taxon>
        <taxon>Rhizoctonia</taxon>
    </lineage>
</organism>
<dbReference type="PANTHER" id="PTHR31633">
    <property type="entry name" value="H/ACA RIBONUCLEOPROTEIN COMPLEX NON-CORE SUBUNIT NAF1"/>
    <property type="match status" value="1"/>
</dbReference>
<evidence type="ECO:0000256" key="2">
    <source>
        <dbReference type="ARBA" id="ARBA00009801"/>
    </source>
</evidence>
<evidence type="ECO:0000313" key="11">
    <source>
        <dbReference type="Proteomes" id="UP000663861"/>
    </source>
</evidence>
<dbReference type="AlphaFoldDB" id="A0A8H3B606"/>
<sequence length="545" mass="59978">MDEPAPIQDDLLLIMQSYVDVPPQPAKSTQQPPAKLVAAEHEDSDEDEVESAIQIELSDGEGTGGVKSNVKISTVKANLDESDSDSDSSDSSSDVEMRVTKYPVKKLPTLQVPNDSDIEDDDDAPSGSIAQYSGTKNEVLLPEVKPPELAVVPPEDVLELIGEVMTIIDSVVVIKGYTSGVDRVLDTDSLIAFEDRSVVGVVFETFGAVKQPLYSVRFASASAIDKDAVRVGRQVFHVPTRSNFVFTHEIARIKGSDASNLHDEEVAEDQMDFSDDEAEAQWRRNRKESKRGQASTHSYLAHEGTPRQTKPELPASLPYPVADDGDVPYSTLPYDDVPDPRPTPAAYDPYFEREDEAPTVSTGSSTQTRTESEPSGSRGRGRNRGRRRGSPNQLRNERHNDDRGRPRRGRGGRGRGRGDRRQGRGGGNFSDQYPTDYYSDPASMMYGMANATGQYPYMPQDEAYSPVNGVNGYWEQGTMPHINPRFFSGGLGTDPSGGFGMQWPNNQGFDYGYQQTGYGYSGYNHEGNGDYSQDYHNSSQQNRPT</sequence>
<dbReference type="GO" id="GO:0001522">
    <property type="term" value="P:pseudouridine synthesis"/>
    <property type="evidence" value="ECO:0007669"/>
    <property type="project" value="InterPro"/>
</dbReference>
<evidence type="ECO:0000256" key="3">
    <source>
        <dbReference type="ARBA" id="ARBA00021438"/>
    </source>
</evidence>
<dbReference type="GO" id="GO:0005634">
    <property type="term" value="C:nucleus"/>
    <property type="evidence" value="ECO:0007669"/>
    <property type="project" value="UniProtKB-SubCell"/>
</dbReference>
<comment type="similarity">
    <text evidence="2">Belongs to the NAF1 family.</text>
</comment>
<comment type="subcellular location">
    <subcellularLocation>
        <location evidence="1">Nucleus</location>
    </subcellularLocation>
</comment>
<dbReference type="GO" id="GO:0006364">
    <property type="term" value="P:rRNA processing"/>
    <property type="evidence" value="ECO:0007669"/>
    <property type="project" value="UniProtKB-KW"/>
</dbReference>